<dbReference type="Pfam" id="PF13181">
    <property type="entry name" value="TPR_8"/>
    <property type="match status" value="3"/>
</dbReference>
<dbReference type="InterPro" id="IPR011990">
    <property type="entry name" value="TPR-like_helical_dom_sf"/>
</dbReference>
<dbReference type="Pfam" id="PF13432">
    <property type="entry name" value="TPR_16"/>
    <property type="match status" value="1"/>
</dbReference>
<evidence type="ECO:0000313" key="2">
    <source>
        <dbReference type="EMBL" id="PRY52299.1"/>
    </source>
</evidence>
<dbReference type="RefSeq" id="WP_106293339.1">
    <property type="nucleotide sequence ID" value="NZ_PVTH01000006.1"/>
</dbReference>
<sequence>MLRKYILATSFVCFFHLAEAQQSEWFNINQAYKSGLELFEKKKYVAASEQFSRVEQSRLSPSSQALPENEQISLLKENAQFYQAVCALELGNDNAESLFLNFIKENPASANTKSAYFQIGKSYFDRKNYEKAVEWFSKTEAGNLAGREADEYRFKLGYSYFVAKNYNGAEPLFAELKDGKSEYAESSIYYFAYLNYLSADYQTALTEFERLKNSTRYQASYPYYISALYFLDKRYDDVLAYTIPAIETIDQQYKAEMYRIVAATYFAKSDFKSSLSYYLKFQDLDKGKTQNNQDNYQLGYIYVQQKEYQKAITELEKMSTPDIHYQNGMIVLGNALIKTNNKQSARNAFFRASRLDFDPNLKEEGLLNYAKLSQELEFHTVALDAVQEFIKTYPRSPRINEAKTLLGEVLLSTRNFKEAVNILETIQNKNEESQMVYQRVTYFRGLEFYNERAFENSISMFMRSQNNPIDPEITALATYWLAEAMFEVRKYGESVAQFEKFLAMSAARKTDVYNYANYALGYSAFQNESYSKASNYFQRFLSGNDKDQNTIVDATLRLADSYFVMKSYDAAMAQYNKIIAWNSPGEDYALFQKGMIQGLQGQNDVKIATHESLLRKFPNSNYSDDAGFEIAYTYFVKGDNEKSKTDLLSLIEKYPRSSYVPRALVTIGLVQYNNDENDAALTTFQRVVQDYSTTDEAKLALESIKNIYLDKADANGFLAYANTTSIGNLSTSEQDNITFQAANNLFLKGDSQGAFDAINAYFDKFPKPIYEKHAKFIRAESLVKLGRPDEAIPDYTFILNDWTSDYTERALISISKLYLNQKKYNEAVVYLKKLETTSEYKANYSFAVNNLMQAYSSMNMPDDVLKYVKLVRLFDRSSEDDKNRAGLYGGKAYLMKGDTTTAVKELSAVAAQTTTAIGAEALYTVANVQYLKKDYKTSQKNILDLVKRMESQDYWVAKAYILLADNYVALKDNFQAKATLQSVLDNYEGKDDVLPTAKSKLEQLNTKNK</sequence>
<dbReference type="OrthoDB" id="9814448at2"/>
<dbReference type="InterPro" id="IPR019734">
    <property type="entry name" value="TPR_rpt"/>
</dbReference>
<proteinExistence type="predicted"/>
<protein>
    <submittedName>
        <fullName evidence="2">Tetratricopeptide repeat protein</fullName>
    </submittedName>
</protein>
<keyword evidence="3" id="KW-1185">Reference proteome</keyword>
<gene>
    <name evidence="2" type="ORF">B0I27_10658</name>
</gene>
<dbReference type="PROSITE" id="PS50005">
    <property type="entry name" value="TPR"/>
    <property type="match status" value="1"/>
</dbReference>
<dbReference type="Gene3D" id="1.25.40.10">
    <property type="entry name" value="Tetratricopeptide repeat domain"/>
    <property type="match status" value="8"/>
</dbReference>
<dbReference type="Pfam" id="PF13174">
    <property type="entry name" value="TPR_6"/>
    <property type="match status" value="3"/>
</dbReference>
<reference evidence="2 3" key="1">
    <citation type="submission" date="2018-03" db="EMBL/GenBank/DDBJ databases">
        <title>Genomic Encyclopedia of Type Strains, Phase III (KMG-III): the genomes of soil and plant-associated and newly described type strains.</title>
        <authorList>
            <person name="Whitman W."/>
        </authorList>
    </citation>
    <scope>NUCLEOTIDE SEQUENCE [LARGE SCALE GENOMIC DNA]</scope>
    <source>
        <strain evidence="2 3">CGMCC 1.9313</strain>
    </source>
</reference>
<keyword evidence="1" id="KW-0802">TPR repeat</keyword>
<dbReference type="PANTHER" id="PTHR12558">
    <property type="entry name" value="CELL DIVISION CYCLE 16,23,27"/>
    <property type="match status" value="1"/>
</dbReference>
<accession>A0A2T0U320</accession>
<evidence type="ECO:0000313" key="3">
    <source>
        <dbReference type="Proteomes" id="UP000238034"/>
    </source>
</evidence>
<dbReference type="Proteomes" id="UP000238034">
    <property type="component" value="Unassembled WGS sequence"/>
</dbReference>
<feature type="repeat" description="TPR" evidence="1">
    <location>
        <begin position="113"/>
        <end position="146"/>
    </location>
</feature>
<dbReference type="SUPFAM" id="SSF48452">
    <property type="entry name" value="TPR-like"/>
    <property type="match status" value="5"/>
</dbReference>
<evidence type="ECO:0000256" key="1">
    <source>
        <dbReference type="PROSITE-ProRule" id="PRU00339"/>
    </source>
</evidence>
<dbReference type="SMART" id="SM00028">
    <property type="entry name" value="TPR"/>
    <property type="match status" value="9"/>
</dbReference>
<organism evidence="2 3">
    <name type="scientific">Arcticibacter pallidicorallinus</name>
    <dbReference type="NCBI Taxonomy" id="1259464"/>
    <lineage>
        <taxon>Bacteria</taxon>
        <taxon>Pseudomonadati</taxon>
        <taxon>Bacteroidota</taxon>
        <taxon>Sphingobacteriia</taxon>
        <taxon>Sphingobacteriales</taxon>
        <taxon>Sphingobacteriaceae</taxon>
        <taxon>Arcticibacter</taxon>
    </lineage>
</organism>
<name>A0A2T0U320_9SPHI</name>
<dbReference type="PANTHER" id="PTHR12558:SF13">
    <property type="entry name" value="CELL DIVISION CYCLE PROTEIN 27 HOMOLOG"/>
    <property type="match status" value="1"/>
</dbReference>
<dbReference type="AlphaFoldDB" id="A0A2T0U320"/>
<dbReference type="EMBL" id="PVTH01000006">
    <property type="protein sequence ID" value="PRY52299.1"/>
    <property type="molecule type" value="Genomic_DNA"/>
</dbReference>
<comment type="caution">
    <text evidence="2">The sequence shown here is derived from an EMBL/GenBank/DDBJ whole genome shotgun (WGS) entry which is preliminary data.</text>
</comment>